<sequence length="136" mass="15997">MIRSFFLLLFLSFNLYAKDVYLDKSLIPKNKESFLNFSKEYLHEEAKSVMGDGHSHWNSRYPYYYDEKIADSLYNLASSNKLVVNKYKEERINIRGKINSIEVLNEGFFFVLGAFVGDNEGYILSIFDKPDKKCYK</sequence>
<dbReference type="AlphaFoldDB" id="W1JB45"/>
<name>W1JB45_9GAMM</name>
<dbReference type="Proteomes" id="UP000019197">
    <property type="component" value="Unassembled WGS sequence"/>
</dbReference>
<dbReference type="RefSeq" id="WP_038269020.1">
    <property type="nucleotide sequence ID" value="NZ_CAWLVK010000482.1"/>
</dbReference>
<organism evidence="1 2">
    <name type="scientific">Xenorhabdus cabanillasii JM26</name>
    <dbReference type="NCBI Taxonomy" id="1427517"/>
    <lineage>
        <taxon>Bacteria</taxon>
        <taxon>Pseudomonadati</taxon>
        <taxon>Pseudomonadota</taxon>
        <taxon>Gammaproteobacteria</taxon>
        <taxon>Enterobacterales</taxon>
        <taxon>Morganellaceae</taxon>
        <taxon>Xenorhabdus</taxon>
    </lineage>
</organism>
<accession>W1JB45</accession>
<evidence type="ECO:0000313" key="1">
    <source>
        <dbReference type="EMBL" id="CDL87238.1"/>
    </source>
</evidence>
<proteinExistence type="predicted"/>
<protein>
    <submittedName>
        <fullName evidence="1">Uncharacterized protein</fullName>
    </submittedName>
</protein>
<dbReference type="EMBL" id="CBXE010000482">
    <property type="protein sequence ID" value="CDL87238.1"/>
    <property type="molecule type" value="Genomic_DNA"/>
</dbReference>
<evidence type="ECO:0000313" key="2">
    <source>
        <dbReference type="Proteomes" id="UP000019197"/>
    </source>
</evidence>
<comment type="caution">
    <text evidence="1">The sequence shown here is derived from an EMBL/GenBank/DDBJ whole genome shotgun (WGS) entry which is preliminary data.</text>
</comment>
<gene>
    <name evidence="1" type="ORF">XCR1_860022</name>
</gene>
<reference evidence="1 2" key="1">
    <citation type="submission" date="2013-11" db="EMBL/GenBank/DDBJ databases">
        <title>Draft genome sequence and annotation of the entomopathogenic bacterium, Xenorhabdus cabanillasi strain JM26.</title>
        <authorList>
            <person name="Gualtieri M."/>
            <person name="Ogier J.C."/>
            <person name="Pages S."/>
            <person name="Givaudan A."/>
            <person name="Gaudriault S."/>
        </authorList>
    </citation>
    <scope>NUCLEOTIDE SEQUENCE [LARGE SCALE GENOMIC DNA]</scope>
    <source>
        <strain evidence="1 2">JM26</strain>
    </source>
</reference>